<dbReference type="RefSeq" id="XP_009497213.1">
    <property type="nucleotide sequence ID" value="XM_009498938.1"/>
</dbReference>
<evidence type="ECO:0000313" key="3">
    <source>
        <dbReference type="Proteomes" id="UP000030693"/>
    </source>
</evidence>
<keyword evidence="3" id="KW-1185">Reference proteome</keyword>
<protein>
    <submittedName>
        <fullName evidence="2">Uncharacterized protein</fullName>
    </submittedName>
</protein>
<name>A0A058Z1J8_FONAL</name>
<dbReference type="GeneID" id="20529810"/>
<organism evidence="2">
    <name type="scientific">Fonticula alba</name>
    <name type="common">Slime mold</name>
    <dbReference type="NCBI Taxonomy" id="691883"/>
    <lineage>
        <taxon>Eukaryota</taxon>
        <taxon>Rotosphaerida</taxon>
        <taxon>Fonticulaceae</taxon>
        <taxon>Fonticula</taxon>
    </lineage>
</organism>
<evidence type="ECO:0000256" key="1">
    <source>
        <dbReference type="SAM" id="MobiDB-lite"/>
    </source>
</evidence>
<evidence type="ECO:0000313" key="2">
    <source>
        <dbReference type="EMBL" id="KCV68159.1"/>
    </source>
</evidence>
<proteinExistence type="predicted"/>
<reference evidence="2" key="1">
    <citation type="submission" date="2013-04" db="EMBL/GenBank/DDBJ databases">
        <title>The Genome Sequence of Fonticula alba ATCC 38817.</title>
        <authorList>
            <consortium name="The Broad Institute Genomics Platform"/>
            <person name="Russ C."/>
            <person name="Cuomo C."/>
            <person name="Burger G."/>
            <person name="Gray M.W."/>
            <person name="Holland P.W.H."/>
            <person name="King N."/>
            <person name="Lang F.B.F."/>
            <person name="Roger A.J."/>
            <person name="Ruiz-Trillo I."/>
            <person name="Brown M."/>
            <person name="Walker B."/>
            <person name="Young S."/>
            <person name="Zeng Q."/>
            <person name="Gargeya S."/>
            <person name="Fitzgerald M."/>
            <person name="Haas B."/>
            <person name="Abouelleil A."/>
            <person name="Allen A.W."/>
            <person name="Alvarado L."/>
            <person name="Arachchi H.M."/>
            <person name="Berlin A.M."/>
            <person name="Chapman S.B."/>
            <person name="Gainer-Dewar J."/>
            <person name="Goldberg J."/>
            <person name="Griggs A."/>
            <person name="Gujja S."/>
            <person name="Hansen M."/>
            <person name="Howarth C."/>
            <person name="Imamovic A."/>
            <person name="Ireland A."/>
            <person name="Larimer J."/>
            <person name="McCowan C."/>
            <person name="Murphy C."/>
            <person name="Pearson M."/>
            <person name="Poon T.W."/>
            <person name="Priest M."/>
            <person name="Roberts A."/>
            <person name="Saif S."/>
            <person name="Shea T."/>
            <person name="Sisk P."/>
            <person name="Sykes S."/>
            <person name="Wortman J."/>
            <person name="Nusbaum C."/>
            <person name="Birren B."/>
        </authorList>
    </citation>
    <scope>NUCLEOTIDE SEQUENCE [LARGE SCALE GENOMIC DNA]</scope>
    <source>
        <strain evidence="2">ATCC 38817</strain>
    </source>
</reference>
<accession>A0A058Z1J8</accession>
<dbReference type="EMBL" id="KB932209">
    <property type="protein sequence ID" value="KCV68159.1"/>
    <property type="molecule type" value="Genomic_DNA"/>
</dbReference>
<gene>
    <name evidence="2" type="ORF">H696_05085</name>
</gene>
<dbReference type="Proteomes" id="UP000030693">
    <property type="component" value="Unassembled WGS sequence"/>
</dbReference>
<feature type="region of interest" description="Disordered" evidence="1">
    <location>
        <begin position="254"/>
        <end position="282"/>
    </location>
</feature>
<dbReference type="AlphaFoldDB" id="A0A058Z1J8"/>
<sequence length="655" mass="68599">MVLPPPLTILIWADVNRPAEVLELQAGLPDAQQKFLDFLLPGVLYLSRAGCARLAGLAGAPGHPSTGSGGEFMPLLVSPNGQDFFRLRPAPEGFHPEDRTDTYDVLLHPSDRTRLAGQASTAQLTVARSCGLPPGVALVRLAIQLERGVQLDESTIEGLTACLEGVVLRAGQMYYLRKCHFLVQELVDSAGALLRQGIFQSTMPPNSLLAYTAVSAYGLPVPSLRPAIQVSVAGVASSPEHLWLAVLPASRPAGGSPHPTLTPSPCAPTPQGALSPGPRPMADAFLAPSTLQRIQRLAGGRVPGSATGACLSTTHEPLSILPDGRVPRQSIRLSPKLQAALGTANASTGFRGKILFQHQLPAVGLLVLCPTGAFHPGHLDAQAAPPSVEASVEAFLSQCDGLFVQQDDIVTLPGPVECRVVEMFRYPCRRPLASGRLVRSTPGSPISEVVVLSRRSGASLPREPGPEHRSELGRRTLQLLCPGAVQVELALALVSAATMASPCSPGECLAPAGLLSGLHAGLLAGDLFLASPDGSVRLRVRTSASGGTDPGNPNAGSLIMSSVDMAAFFPPGCSFLQAPLLLEPQATLHVRVFHMHASHAPLDRLARAFDAFAGPICVQQVWAPCGDLPGSRSLFGAPSLPFSVRCPPGVRAPRI</sequence>